<sequence>MTDDVGDADRPASPSAQQPSRQRAGRRPLPWPRLVTALVGLGLLVAGIVTMVVTNAGAITGAGPARYAEYTVSDEPAVLYSGSYESLQPGDWVPGSGPADLVGPLLILAGAVVLVFTVGWALAQHAVAAKARPVRELLAGAGIAVVLVVAGFAVGLMAAPQRSFGWFAYAPLSDEYFAPAVPDASVLFSLALVTAGLGVLVVTAGWWFGWIVGTGAGRRQPRRSWTPGPDAGIA</sequence>
<evidence type="ECO:0000313" key="4">
    <source>
        <dbReference type="Proteomes" id="UP000597761"/>
    </source>
</evidence>
<dbReference type="RefSeq" id="WP_188668304.1">
    <property type="nucleotide sequence ID" value="NZ_BMJI01000012.1"/>
</dbReference>
<feature type="transmembrane region" description="Helical" evidence="2">
    <location>
        <begin position="134"/>
        <end position="159"/>
    </location>
</feature>
<feature type="transmembrane region" description="Helical" evidence="2">
    <location>
        <begin position="101"/>
        <end position="122"/>
    </location>
</feature>
<proteinExistence type="predicted"/>
<evidence type="ECO:0000313" key="3">
    <source>
        <dbReference type="EMBL" id="GGC93334.1"/>
    </source>
</evidence>
<keyword evidence="2" id="KW-0472">Membrane</keyword>
<evidence type="ECO:0000256" key="1">
    <source>
        <dbReference type="SAM" id="MobiDB-lite"/>
    </source>
</evidence>
<feature type="transmembrane region" description="Helical" evidence="2">
    <location>
        <begin position="186"/>
        <end position="213"/>
    </location>
</feature>
<evidence type="ECO:0000256" key="2">
    <source>
        <dbReference type="SAM" id="Phobius"/>
    </source>
</evidence>
<keyword evidence="2" id="KW-1133">Transmembrane helix</keyword>
<gene>
    <name evidence="3" type="ORF">GCM10011512_20460</name>
</gene>
<name>A0ABQ1PA25_9MICC</name>
<dbReference type="EMBL" id="BMJI01000012">
    <property type="protein sequence ID" value="GGC93334.1"/>
    <property type="molecule type" value="Genomic_DNA"/>
</dbReference>
<keyword evidence="2" id="KW-0812">Transmembrane</keyword>
<feature type="region of interest" description="Disordered" evidence="1">
    <location>
        <begin position="1"/>
        <end position="27"/>
    </location>
</feature>
<protein>
    <recommendedName>
        <fullName evidence="5">DUF1461 domain-containing protein</fullName>
    </recommendedName>
</protein>
<feature type="transmembrane region" description="Helical" evidence="2">
    <location>
        <begin position="31"/>
        <end position="53"/>
    </location>
</feature>
<accession>A0ABQ1PA25</accession>
<comment type="caution">
    <text evidence="3">The sequence shown here is derived from an EMBL/GenBank/DDBJ whole genome shotgun (WGS) entry which is preliminary data.</text>
</comment>
<dbReference type="Proteomes" id="UP000597761">
    <property type="component" value="Unassembled WGS sequence"/>
</dbReference>
<evidence type="ECO:0008006" key="5">
    <source>
        <dbReference type="Google" id="ProtNLM"/>
    </source>
</evidence>
<organism evidence="3 4">
    <name type="scientific">Tersicoccus solisilvae</name>
    <dbReference type="NCBI Taxonomy" id="1882339"/>
    <lineage>
        <taxon>Bacteria</taxon>
        <taxon>Bacillati</taxon>
        <taxon>Actinomycetota</taxon>
        <taxon>Actinomycetes</taxon>
        <taxon>Micrococcales</taxon>
        <taxon>Micrococcaceae</taxon>
        <taxon>Tersicoccus</taxon>
    </lineage>
</organism>
<keyword evidence="4" id="KW-1185">Reference proteome</keyword>
<reference evidence="4" key="1">
    <citation type="journal article" date="2019" name="Int. J. Syst. Evol. Microbiol.">
        <title>The Global Catalogue of Microorganisms (GCM) 10K type strain sequencing project: providing services to taxonomists for standard genome sequencing and annotation.</title>
        <authorList>
            <consortium name="The Broad Institute Genomics Platform"/>
            <consortium name="The Broad Institute Genome Sequencing Center for Infectious Disease"/>
            <person name="Wu L."/>
            <person name="Ma J."/>
        </authorList>
    </citation>
    <scope>NUCLEOTIDE SEQUENCE [LARGE SCALE GENOMIC DNA]</scope>
    <source>
        <strain evidence="4">CGMCC 1.15480</strain>
    </source>
</reference>